<keyword evidence="4" id="KW-1185">Reference proteome</keyword>
<sequence length="755" mass="88037">MNKTPKYTSPLLSTSARKQSKSKPLVNPSTQQTHKKQPLFIIRIDVGDNKFEDLKFYEGDNSQNLAAKFGKKFGLNDEAIGILAQQLSSKVEDETAKKQQQQQILREKIKQDIQDELKQQKSSRRSKSRLQSQRQSNLQNCTAADQAVDSGNLSMVNQQPAHDRLYNIAMTKNQKQKQLQEQQEAGSNGKSLNSTQKCKTARSFMKQNSTSNQNLLSASKQRNNNNNNTQSIMLQNMNSSTIGGSSSTTYINNNVNYSGGFGDRMYLQHTRKKELFDINPMEDFQNKQIQDFITYHPQKHSNKQSFVASHSSSMICGDRFFNRTEEILLDWGKKYNDRKVKLAEEREEEIKQECKFQPQLDEKRLQKYLKQDGSRSLKDIHSFLFEEDKARNQKLKDEQYKQEEDLKKQANRVSISKERAVQVVEEITNRLTNLNQRKKWFEEKSLERQRYETKVDIETGQELFKPKLNFSARKEKNDHNKFVLQHQKNNKENKLGINEILYLESKVIKERKEQLKQSYMNQSRDEIKLSNKSQKMIENRQRNSLQELFWALDSDNDGLISSDKIDLGQLSNKALDILTNFLVSMEERRLVLDFETFLILINQVLQNLSLVDRDELLAPKQKVKEIKNHHSFKPQISERSHKLANKRSQSRGDLTEYLTRPLSSKRSQANTNNQSVYSEFENLQGIESRELKDCTFKPNISKKSLHLGKLVKEREISGCSSRQDAIHKDFQPLIDRKNQELQFVMKKTINLRIDQ</sequence>
<evidence type="ECO:0000256" key="1">
    <source>
        <dbReference type="SAM" id="Coils"/>
    </source>
</evidence>
<dbReference type="Proteomes" id="UP000039865">
    <property type="component" value="Unassembled WGS sequence"/>
</dbReference>
<dbReference type="EMBL" id="CCKQ01012235">
    <property type="protein sequence ID" value="CDW83846.1"/>
    <property type="molecule type" value="Genomic_DNA"/>
</dbReference>
<evidence type="ECO:0000256" key="2">
    <source>
        <dbReference type="SAM" id="MobiDB-lite"/>
    </source>
</evidence>
<keyword evidence="1" id="KW-0175">Coiled coil</keyword>
<proteinExistence type="predicted"/>
<dbReference type="OrthoDB" id="290373at2759"/>
<dbReference type="PANTHER" id="PTHR35381:SF1">
    <property type="entry name" value="EF-HAND DOMAIN-CONTAINING PROTEIN"/>
    <property type="match status" value="1"/>
</dbReference>
<gene>
    <name evidence="3" type="primary">Contig13397.g14298</name>
    <name evidence="3" type="ORF">STYLEM_12897</name>
</gene>
<accession>A0A078APG6</accession>
<organism evidence="3 4">
    <name type="scientific">Stylonychia lemnae</name>
    <name type="common">Ciliate</name>
    <dbReference type="NCBI Taxonomy" id="5949"/>
    <lineage>
        <taxon>Eukaryota</taxon>
        <taxon>Sar</taxon>
        <taxon>Alveolata</taxon>
        <taxon>Ciliophora</taxon>
        <taxon>Intramacronucleata</taxon>
        <taxon>Spirotrichea</taxon>
        <taxon>Stichotrichia</taxon>
        <taxon>Sporadotrichida</taxon>
        <taxon>Oxytrichidae</taxon>
        <taxon>Stylonychinae</taxon>
        <taxon>Stylonychia</taxon>
    </lineage>
</organism>
<feature type="region of interest" description="Disordered" evidence="2">
    <location>
        <begin position="115"/>
        <end position="141"/>
    </location>
</feature>
<name>A0A078APG6_STYLE</name>
<protein>
    <recommendedName>
        <fullName evidence="5">EF-hand domain-containing protein</fullName>
    </recommendedName>
</protein>
<feature type="region of interest" description="Disordered" evidence="2">
    <location>
        <begin position="1"/>
        <end position="34"/>
    </location>
</feature>
<dbReference type="OMA" id="GRTENIH"/>
<reference evidence="3 4" key="1">
    <citation type="submission" date="2014-06" db="EMBL/GenBank/DDBJ databases">
        <authorList>
            <person name="Swart Estienne"/>
        </authorList>
    </citation>
    <scope>NUCLEOTIDE SEQUENCE [LARGE SCALE GENOMIC DNA]</scope>
    <source>
        <strain evidence="3 4">130c</strain>
    </source>
</reference>
<feature type="region of interest" description="Disordered" evidence="2">
    <location>
        <begin position="172"/>
        <end position="209"/>
    </location>
</feature>
<dbReference type="AlphaFoldDB" id="A0A078APG6"/>
<evidence type="ECO:0000313" key="4">
    <source>
        <dbReference type="Proteomes" id="UP000039865"/>
    </source>
</evidence>
<feature type="coiled-coil region" evidence="1">
    <location>
        <begin position="392"/>
        <end position="444"/>
    </location>
</feature>
<feature type="compositionally biased region" description="Polar residues" evidence="2">
    <location>
        <begin position="185"/>
        <end position="198"/>
    </location>
</feature>
<evidence type="ECO:0008006" key="5">
    <source>
        <dbReference type="Google" id="ProtNLM"/>
    </source>
</evidence>
<dbReference type="InParanoid" id="A0A078APG6"/>
<feature type="compositionally biased region" description="Low complexity" evidence="2">
    <location>
        <begin position="129"/>
        <end position="140"/>
    </location>
</feature>
<evidence type="ECO:0000313" key="3">
    <source>
        <dbReference type="EMBL" id="CDW83846.1"/>
    </source>
</evidence>
<feature type="compositionally biased region" description="Polar residues" evidence="2">
    <location>
        <begin position="1"/>
        <end position="17"/>
    </location>
</feature>
<dbReference type="PANTHER" id="PTHR35381">
    <property type="entry name" value="EF-HAND DOMAIN-CONTAINING PROTEIN"/>
    <property type="match status" value="1"/>
</dbReference>